<keyword evidence="3" id="KW-1185">Reference proteome</keyword>
<evidence type="ECO:0000256" key="1">
    <source>
        <dbReference type="SAM" id="MobiDB-lite"/>
    </source>
</evidence>
<feature type="region of interest" description="Disordered" evidence="1">
    <location>
        <begin position="37"/>
        <end position="61"/>
    </location>
</feature>
<comment type="caution">
    <text evidence="2">The sequence shown here is derived from an EMBL/GenBank/DDBJ whole genome shotgun (WGS) entry which is preliminary data.</text>
</comment>
<accession>A0A099EUL4</accession>
<organism evidence="2 3">
    <name type="scientific">Paracoccus sphaerophysae</name>
    <dbReference type="NCBI Taxonomy" id="690417"/>
    <lineage>
        <taxon>Bacteria</taxon>
        <taxon>Pseudomonadati</taxon>
        <taxon>Pseudomonadota</taxon>
        <taxon>Alphaproteobacteria</taxon>
        <taxon>Rhodobacterales</taxon>
        <taxon>Paracoccaceae</taxon>
        <taxon>Paracoccus</taxon>
    </lineage>
</organism>
<evidence type="ECO:0000313" key="2">
    <source>
        <dbReference type="EMBL" id="KGJ02055.1"/>
    </source>
</evidence>
<gene>
    <name evidence="2" type="ORF">IC63_15430</name>
</gene>
<protein>
    <recommendedName>
        <fullName evidence="4">Lipoprotein</fullName>
    </recommendedName>
</protein>
<dbReference type="AlphaFoldDB" id="A0A099EUL4"/>
<evidence type="ECO:0008006" key="4">
    <source>
        <dbReference type="Google" id="ProtNLM"/>
    </source>
</evidence>
<reference evidence="2 3" key="1">
    <citation type="submission" date="2014-09" db="EMBL/GenBank/DDBJ databases">
        <authorList>
            <person name="McGinnis J.M."/>
            <person name="Wolfgang W.J."/>
        </authorList>
    </citation>
    <scope>NUCLEOTIDE SEQUENCE [LARGE SCALE GENOMIC DNA]</scope>
    <source>
        <strain evidence="2 3">HAMBI 3106</strain>
    </source>
</reference>
<dbReference type="Proteomes" id="UP000029917">
    <property type="component" value="Unassembled WGS sequence"/>
</dbReference>
<dbReference type="OrthoDB" id="9809132at2"/>
<dbReference type="RefSeq" id="WP_036721830.1">
    <property type="nucleotide sequence ID" value="NZ_JRKS01000078.1"/>
</dbReference>
<evidence type="ECO:0000313" key="3">
    <source>
        <dbReference type="Proteomes" id="UP000029917"/>
    </source>
</evidence>
<name>A0A099EUL4_9RHOB</name>
<sequence length="186" mass="18655">MNARLTLLALPLALAACDEQAMKDFRMPWDKPAPVVAAAPAPTAPPKPAIPEPTGASPTQQPLEVAGDRVKVATADAETLNTASYLAGGEGWTATVSGGSVRFERPGAKAATVKVQRLAYAKGVEYVGTLNDAAFALNIRGEDCGGQPMTATLRANGKTYAGCASPGAGAAAEAAAAAAPAAKPKA</sequence>
<dbReference type="STRING" id="690417.IC63_15430"/>
<feature type="compositionally biased region" description="Pro residues" evidence="1">
    <location>
        <begin position="42"/>
        <end position="51"/>
    </location>
</feature>
<dbReference type="PROSITE" id="PS51257">
    <property type="entry name" value="PROKAR_LIPOPROTEIN"/>
    <property type="match status" value="1"/>
</dbReference>
<proteinExistence type="predicted"/>
<reference evidence="2 3" key="2">
    <citation type="submission" date="2014-10" db="EMBL/GenBank/DDBJ databases">
        <title>Paracoccus sanguinis sp. nov., isolated from clinical specimens of New York State patients.</title>
        <authorList>
            <person name="Mingle L.A."/>
            <person name="Cole J.A."/>
            <person name="Lapierre P."/>
            <person name="Musser K.A."/>
        </authorList>
    </citation>
    <scope>NUCLEOTIDE SEQUENCE [LARGE SCALE GENOMIC DNA]</scope>
    <source>
        <strain evidence="2 3">HAMBI 3106</strain>
    </source>
</reference>
<dbReference type="EMBL" id="JRKS01000078">
    <property type="protein sequence ID" value="KGJ02055.1"/>
    <property type="molecule type" value="Genomic_DNA"/>
</dbReference>